<dbReference type="Proteomes" id="UP000663827">
    <property type="component" value="Unassembled WGS sequence"/>
</dbReference>
<organism evidence="1 2">
    <name type="scientific">Rhizoctonia solani</name>
    <dbReference type="NCBI Taxonomy" id="456999"/>
    <lineage>
        <taxon>Eukaryota</taxon>
        <taxon>Fungi</taxon>
        <taxon>Dikarya</taxon>
        <taxon>Basidiomycota</taxon>
        <taxon>Agaricomycotina</taxon>
        <taxon>Agaricomycetes</taxon>
        <taxon>Cantharellales</taxon>
        <taxon>Ceratobasidiaceae</taxon>
        <taxon>Rhizoctonia</taxon>
    </lineage>
</organism>
<dbReference type="GO" id="GO:0030677">
    <property type="term" value="C:ribonuclease P complex"/>
    <property type="evidence" value="ECO:0007669"/>
    <property type="project" value="InterPro"/>
</dbReference>
<reference evidence="1" key="1">
    <citation type="submission" date="2021-01" db="EMBL/GenBank/DDBJ databases">
        <authorList>
            <person name="Kaushik A."/>
        </authorList>
    </citation>
    <scope>NUCLEOTIDE SEQUENCE</scope>
    <source>
        <strain evidence="1">AG5</strain>
    </source>
</reference>
<accession>A0A8H3DT97</accession>
<proteinExistence type="predicted"/>
<protein>
    <submittedName>
        <fullName evidence="1">Uncharacterized protein</fullName>
    </submittedName>
</protein>
<evidence type="ECO:0000313" key="2">
    <source>
        <dbReference type="Proteomes" id="UP000663827"/>
    </source>
</evidence>
<gene>
    <name evidence="1" type="ORF">RDB_LOCUS33053</name>
</gene>
<dbReference type="GO" id="GO:0001682">
    <property type="term" value="P:tRNA 5'-leader removal"/>
    <property type="evidence" value="ECO:0007669"/>
    <property type="project" value="InterPro"/>
</dbReference>
<dbReference type="AlphaFoldDB" id="A0A8H3DT97"/>
<comment type="caution">
    <text evidence="1">The sequence shown here is derived from an EMBL/GenBank/DDBJ whole genome shotgun (WGS) entry which is preliminary data.</text>
</comment>
<dbReference type="EMBL" id="CAJNJQ010000663">
    <property type="protein sequence ID" value="CAE7092460.1"/>
    <property type="molecule type" value="Genomic_DNA"/>
</dbReference>
<dbReference type="Pfam" id="PF08584">
    <property type="entry name" value="Ribonuc_P_40"/>
    <property type="match status" value="1"/>
</dbReference>
<name>A0A8H3DT97_9AGAM</name>
<evidence type="ECO:0000313" key="1">
    <source>
        <dbReference type="EMBL" id="CAE7092460.1"/>
    </source>
</evidence>
<dbReference type="InterPro" id="IPR013893">
    <property type="entry name" value="RNase_P_Rpp40"/>
</dbReference>
<sequence>MNVPSLPKKSLKLHTGSEPDHIPLPTIFTRRLEVIVPAHSPHEARLGAQVARYAITSGVRLADVLSSYTAEETRTKTSTSLSARDEEGAWLIDGQLGIFLMKIPKEIYQTLGISGKETDGAYTIQVDLKDKTTKQYSRAKDALAGWSKVWEVWTIDDKDVTDPPMLKLPHIIKKVEPETVLLKDVLVPSGLPLVEDEDEAWIELFEWVGMCTIGANGSPR</sequence>